<name>A0ABR1CGC5_NECAM</name>
<evidence type="ECO:0000256" key="2">
    <source>
        <dbReference type="ARBA" id="ARBA00004922"/>
    </source>
</evidence>
<accession>A0ABR1CGC5</accession>
<evidence type="ECO:0000256" key="5">
    <source>
        <dbReference type="ARBA" id="ARBA00022679"/>
    </source>
</evidence>
<feature type="domain" description="Fucosyltransferase C-terminal" evidence="8">
    <location>
        <begin position="37"/>
        <end position="218"/>
    </location>
</feature>
<evidence type="ECO:0000313" key="10">
    <source>
        <dbReference type="Proteomes" id="UP001303046"/>
    </source>
</evidence>
<evidence type="ECO:0000256" key="3">
    <source>
        <dbReference type="ARBA" id="ARBA00008919"/>
    </source>
</evidence>
<organism evidence="9 10">
    <name type="scientific">Necator americanus</name>
    <name type="common">Human hookworm</name>
    <dbReference type="NCBI Taxonomy" id="51031"/>
    <lineage>
        <taxon>Eukaryota</taxon>
        <taxon>Metazoa</taxon>
        <taxon>Ecdysozoa</taxon>
        <taxon>Nematoda</taxon>
        <taxon>Chromadorea</taxon>
        <taxon>Rhabditida</taxon>
        <taxon>Rhabditina</taxon>
        <taxon>Rhabditomorpha</taxon>
        <taxon>Strongyloidea</taxon>
        <taxon>Ancylostomatidae</taxon>
        <taxon>Bunostominae</taxon>
        <taxon>Necator</taxon>
    </lineage>
</organism>
<evidence type="ECO:0000256" key="7">
    <source>
        <dbReference type="RuleBase" id="RU003832"/>
    </source>
</evidence>
<dbReference type="PANTHER" id="PTHR48438">
    <property type="entry name" value="ALPHA-(1,3)-FUCOSYLTRANSFERASE C-RELATED"/>
    <property type="match status" value="1"/>
</dbReference>
<keyword evidence="5 7" id="KW-0808">Transferase</keyword>
<dbReference type="InterPro" id="IPR038577">
    <property type="entry name" value="GT10-like_C_sf"/>
</dbReference>
<comment type="pathway">
    <text evidence="2">Protein modification; protein glycosylation.</text>
</comment>
<dbReference type="InterPro" id="IPR001503">
    <property type="entry name" value="Glyco_trans_10"/>
</dbReference>
<evidence type="ECO:0000259" key="8">
    <source>
        <dbReference type="Pfam" id="PF00852"/>
    </source>
</evidence>
<evidence type="ECO:0000256" key="4">
    <source>
        <dbReference type="ARBA" id="ARBA00022676"/>
    </source>
</evidence>
<keyword evidence="4 7" id="KW-0328">Glycosyltransferase</keyword>
<dbReference type="SUPFAM" id="SSF53756">
    <property type="entry name" value="UDP-Glycosyltransferase/glycogen phosphorylase"/>
    <property type="match status" value="1"/>
</dbReference>
<comment type="subcellular location">
    <subcellularLocation>
        <location evidence="1">Golgi apparatus membrane</location>
        <topology evidence="1">Single-pass type II membrane protein</topology>
    </subcellularLocation>
    <subcellularLocation>
        <location evidence="7">Golgi apparatus</location>
        <location evidence="7">Golgi stack membrane</location>
        <topology evidence="7">Single-pass type II membrane protein</topology>
    </subcellularLocation>
</comment>
<dbReference type="PANTHER" id="PTHR48438:SF1">
    <property type="entry name" value="ALPHA-(1,3)-FUCOSYLTRANSFERASE C-RELATED"/>
    <property type="match status" value="1"/>
</dbReference>
<evidence type="ECO:0000313" key="9">
    <source>
        <dbReference type="EMBL" id="KAK6736271.1"/>
    </source>
</evidence>
<dbReference type="Proteomes" id="UP001303046">
    <property type="component" value="Unassembled WGS sequence"/>
</dbReference>
<keyword evidence="6 7" id="KW-0333">Golgi apparatus</keyword>
<evidence type="ECO:0000256" key="6">
    <source>
        <dbReference type="ARBA" id="ARBA00023034"/>
    </source>
</evidence>
<dbReference type="EC" id="2.4.1.-" evidence="7"/>
<gene>
    <name evidence="9" type="primary">Necator_chrII.g6920</name>
    <name evidence="9" type="ORF">RB195_019127</name>
</gene>
<keyword evidence="7" id="KW-0472">Membrane</keyword>
<dbReference type="Gene3D" id="3.40.50.11660">
    <property type="entry name" value="Glycosyl transferase family 10, C-terminal domain"/>
    <property type="match status" value="1"/>
</dbReference>
<keyword evidence="7" id="KW-0812">Transmembrane</keyword>
<comment type="similarity">
    <text evidence="3 7">Belongs to the glycosyltransferase 10 family.</text>
</comment>
<dbReference type="EMBL" id="JAVFWL010000002">
    <property type="protein sequence ID" value="KAK6736271.1"/>
    <property type="molecule type" value="Genomic_DNA"/>
</dbReference>
<dbReference type="Pfam" id="PF00852">
    <property type="entry name" value="Glyco_transf_10"/>
    <property type="match status" value="1"/>
</dbReference>
<dbReference type="InterPro" id="IPR055270">
    <property type="entry name" value="Glyco_tran_10_C"/>
</dbReference>
<proteinExistence type="inferred from homology"/>
<protein>
    <recommendedName>
        <fullName evidence="7">Fucosyltransferase</fullName>
        <ecNumber evidence="7">2.4.1.-</ecNumber>
    </recommendedName>
</protein>
<reference evidence="9 10" key="1">
    <citation type="submission" date="2023-08" db="EMBL/GenBank/DDBJ databases">
        <title>A Necator americanus chromosomal reference genome.</title>
        <authorList>
            <person name="Ilik V."/>
            <person name="Petrzelkova K.J."/>
            <person name="Pardy F."/>
            <person name="Fuh T."/>
            <person name="Niatou-Singa F.S."/>
            <person name="Gouil Q."/>
            <person name="Baker L."/>
            <person name="Ritchie M.E."/>
            <person name="Jex A.R."/>
            <person name="Gazzola D."/>
            <person name="Li H."/>
            <person name="Toshio Fujiwara R."/>
            <person name="Zhan B."/>
            <person name="Aroian R.V."/>
            <person name="Pafco B."/>
            <person name="Schwarz E.M."/>
        </authorList>
    </citation>
    <scope>NUCLEOTIDE SEQUENCE [LARGE SCALE GENOMIC DNA]</scope>
    <source>
        <strain evidence="9 10">Aroian</strain>
        <tissue evidence="9">Whole animal</tissue>
    </source>
</reference>
<comment type="caution">
    <text evidence="9">The sequence shown here is derived from an EMBL/GenBank/DDBJ whole genome shotgun (WGS) entry which is preliminary data.</text>
</comment>
<evidence type="ECO:0000256" key="1">
    <source>
        <dbReference type="ARBA" id="ARBA00004323"/>
    </source>
</evidence>
<keyword evidence="10" id="KW-1185">Reference proteome</keyword>
<sequence>MVQARLELWHNNDVSQLEPFIGNVVYFIMVVNISLIEKKTKGAAWFVSNCHTFSLRELYVSTLQSVFPVDVYGGCGPLKCRRGDSCENVLDTDYHFYLAFENSVCKQYITEKLWKHGYQHEIVPVILKRSVVEAVAPPHSFIAVDDFNTIGELGAYLRYLINNKTAYLEYFNWKMDYRAVFLDGVQHDELERPWGYCQLCRLIWQSPRKTHIIRDFHSYWHDSCEADSIHWSRHAISSNFATEKNETMSGCSECVTMLLLNCTIILYGPELLHSRVIWQWFLRLAFTLVGIDC</sequence>